<reference evidence="1" key="2">
    <citation type="submission" date="2020-11" db="EMBL/GenBank/DDBJ databases">
        <authorList>
            <person name="McCartney M.A."/>
            <person name="Auch B."/>
            <person name="Kono T."/>
            <person name="Mallez S."/>
            <person name="Becker A."/>
            <person name="Gohl D.M."/>
            <person name="Silverstein K.A.T."/>
            <person name="Koren S."/>
            <person name="Bechman K.B."/>
            <person name="Herman A."/>
            <person name="Abrahante J.E."/>
            <person name="Garbe J."/>
        </authorList>
    </citation>
    <scope>NUCLEOTIDE SEQUENCE</scope>
    <source>
        <strain evidence="1">Duluth1</strain>
        <tissue evidence="1">Whole animal</tissue>
    </source>
</reference>
<comment type="caution">
    <text evidence="1">The sequence shown here is derived from an EMBL/GenBank/DDBJ whole genome shotgun (WGS) entry which is preliminary data.</text>
</comment>
<protein>
    <submittedName>
        <fullName evidence="1">Uncharacterized protein</fullName>
    </submittedName>
</protein>
<sequence length="52" mass="5729">MQANFIVIPIAFQLTYKCITFKQCKSKGSCGSGNNSIYPKGGRVNPFPDRCV</sequence>
<evidence type="ECO:0000313" key="1">
    <source>
        <dbReference type="EMBL" id="KAH3733911.1"/>
    </source>
</evidence>
<name>A0A9D4CXM3_DREPO</name>
<gene>
    <name evidence="1" type="ORF">DPMN_040350</name>
</gene>
<dbReference type="EMBL" id="JAIWYP010000011">
    <property type="protein sequence ID" value="KAH3733911.1"/>
    <property type="molecule type" value="Genomic_DNA"/>
</dbReference>
<dbReference type="AlphaFoldDB" id="A0A9D4CXM3"/>
<evidence type="ECO:0000313" key="2">
    <source>
        <dbReference type="Proteomes" id="UP000828390"/>
    </source>
</evidence>
<dbReference type="Proteomes" id="UP000828390">
    <property type="component" value="Unassembled WGS sequence"/>
</dbReference>
<accession>A0A9D4CXM3</accession>
<reference evidence="1" key="1">
    <citation type="journal article" date="2019" name="bioRxiv">
        <title>The Genome of the Zebra Mussel, Dreissena polymorpha: A Resource for Invasive Species Research.</title>
        <authorList>
            <person name="McCartney M.A."/>
            <person name="Auch B."/>
            <person name="Kono T."/>
            <person name="Mallez S."/>
            <person name="Zhang Y."/>
            <person name="Obille A."/>
            <person name="Becker A."/>
            <person name="Abrahante J.E."/>
            <person name="Garbe J."/>
            <person name="Badalamenti J.P."/>
            <person name="Herman A."/>
            <person name="Mangelson H."/>
            <person name="Liachko I."/>
            <person name="Sullivan S."/>
            <person name="Sone E.D."/>
            <person name="Koren S."/>
            <person name="Silverstein K.A.T."/>
            <person name="Beckman K.B."/>
            <person name="Gohl D.M."/>
        </authorList>
    </citation>
    <scope>NUCLEOTIDE SEQUENCE</scope>
    <source>
        <strain evidence="1">Duluth1</strain>
        <tissue evidence="1">Whole animal</tissue>
    </source>
</reference>
<organism evidence="1 2">
    <name type="scientific">Dreissena polymorpha</name>
    <name type="common">Zebra mussel</name>
    <name type="synonym">Mytilus polymorpha</name>
    <dbReference type="NCBI Taxonomy" id="45954"/>
    <lineage>
        <taxon>Eukaryota</taxon>
        <taxon>Metazoa</taxon>
        <taxon>Spiralia</taxon>
        <taxon>Lophotrochozoa</taxon>
        <taxon>Mollusca</taxon>
        <taxon>Bivalvia</taxon>
        <taxon>Autobranchia</taxon>
        <taxon>Heteroconchia</taxon>
        <taxon>Euheterodonta</taxon>
        <taxon>Imparidentia</taxon>
        <taxon>Neoheterodontei</taxon>
        <taxon>Myida</taxon>
        <taxon>Dreissenoidea</taxon>
        <taxon>Dreissenidae</taxon>
        <taxon>Dreissena</taxon>
    </lineage>
</organism>
<keyword evidence="2" id="KW-1185">Reference proteome</keyword>
<proteinExistence type="predicted"/>